<proteinExistence type="inferred from homology"/>
<dbReference type="SUPFAM" id="SSF101790">
    <property type="entry name" value="Aminomethyltransferase beta-barrel domain"/>
    <property type="match status" value="1"/>
</dbReference>
<dbReference type="PANTHER" id="PTHR43757:SF2">
    <property type="entry name" value="AMINOMETHYLTRANSFERASE, MITOCHONDRIAL"/>
    <property type="match status" value="1"/>
</dbReference>
<keyword evidence="11" id="KW-1185">Reference proteome</keyword>
<dbReference type="InterPro" id="IPR029043">
    <property type="entry name" value="GcvT/YgfZ_C"/>
</dbReference>
<dbReference type="Gene3D" id="2.40.30.110">
    <property type="entry name" value="Aminomethyltransferase beta-barrel domains"/>
    <property type="match status" value="1"/>
</dbReference>
<dbReference type="Pfam" id="PF01571">
    <property type="entry name" value="GCV_T"/>
    <property type="match status" value="1"/>
</dbReference>
<dbReference type="InterPro" id="IPR028896">
    <property type="entry name" value="GcvT/YgfZ/DmdA"/>
</dbReference>
<comment type="subunit">
    <text evidence="7">The glycine cleavage system is composed of four proteins: P, T, L and H.</text>
</comment>
<dbReference type="HAMAP" id="MF_00259">
    <property type="entry name" value="GcvT"/>
    <property type="match status" value="1"/>
</dbReference>
<comment type="caution">
    <text evidence="10">The sequence shown here is derived from an EMBL/GenBank/DDBJ whole genome shotgun (WGS) entry which is preliminary data.</text>
</comment>
<comment type="catalytic activity">
    <reaction evidence="6 7">
        <text>N(6)-[(R)-S(8)-aminomethyldihydrolipoyl]-L-lysyl-[protein] + (6S)-5,6,7,8-tetrahydrofolate = N(6)-[(R)-dihydrolipoyl]-L-lysyl-[protein] + (6R)-5,10-methylene-5,6,7,8-tetrahydrofolate + NH4(+)</text>
        <dbReference type="Rhea" id="RHEA:16945"/>
        <dbReference type="Rhea" id="RHEA-COMP:10475"/>
        <dbReference type="Rhea" id="RHEA-COMP:10492"/>
        <dbReference type="ChEBI" id="CHEBI:15636"/>
        <dbReference type="ChEBI" id="CHEBI:28938"/>
        <dbReference type="ChEBI" id="CHEBI:57453"/>
        <dbReference type="ChEBI" id="CHEBI:83100"/>
        <dbReference type="ChEBI" id="CHEBI:83143"/>
        <dbReference type="EC" id="2.1.2.10"/>
    </reaction>
</comment>
<organism evidence="10 11">
    <name type="scientific">Demequina litoralis</name>
    <dbReference type="NCBI Taxonomy" id="3051660"/>
    <lineage>
        <taxon>Bacteria</taxon>
        <taxon>Bacillati</taxon>
        <taxon>Actinomycetota</taxon>
        <taxon>Actinomycetes</taxon>
        <taxon>Micrococcales</taxon>
        <taxon>Demequinaceae</taxon>
        <taxon>Demequina</taxon>
    </lineage>
</organism>
<name>A0ABT8GA81_9MICO</name>
<evidence type="ECO:0000256" key="1">
    <source>
        <dbReference type="ARBA" id="ARBA00008609"/>
    </source>
</evidence>
<keyword evidence="3 7" id="KW-0032">Aminotransferase</keyword>
<sequence>MSDVILRSPLHDQHVALGATLVPFAGWEMPVRYTGDIAEHTAVRTAAGLFDLSHMGEISIRGDQAAAFLDHALVGRISAVPLWGAKYTMLCTPEGGVIDDLIVYRRDWDHFFIVANAANKDVVVAELGARLAGFDATLEDISAEVALIAVQGPRAEGIVARMCARGADDIEAMRYYSAANVLLQGDIHAFVARTGYTGEDGFELFVDADEAAAVWALALEAGAEDGMVPCGLSSRDTLRLEAGMPLYGQELTRETTPFDAGLGRIVVFGTPAKPRGGFVGREALLRSKVEGPSRVLVGLLGDGRRAARAGYGVLDADGETVGVVTSGAPSPTLGRPIAMAYVPASLAEPGTVVGIDVRGRREDMTVTALPFYSRAS</sequence>
<dbReference type="Gene3D" id="3.30.1360.120">
    <property type="entry name" value="Probable tRNA modification gtpase trme, domain 1"/>
    <property type="match status" value="1"/>
</dbReference>
<dbReference type="GO" id="GO:0004047">
    <property type="term" value="F:aminomethyltransferase activity"/>
    <property type="evidence" value="ECO:0007669"/>
    <property type="project" value="UniProtKB-EC"/>
</dbReference>
<protein>
    <recommendedName>
        <fullName evidence="2 7">Aminomethyltransferase</fullName>
        <ecNumber evidence="2 7">2.1.2.10</ecNumber>
    </recommendedName>
    <alternativeName>
        <fullName evidence="5 7">Glycine cleavage system T protein</fullName>
    </alternativeName>
</protein>
<evidence type="ECO:0000256" key="3">
    <source>
        <dbReference type="ARBA" id="ARBA00022576"/>
    </source>
</evidence>
<evidence type="ECO:0000256" key="7">
    <source>
        <dbReference type="HAMAP-Rule" id="MF_00259"/>
    </source>
</evidence>
<dbReference type="SUPFAM" id="SSF103025">
    <property type="entry name" value="Folate-binding domain"/>
    <property type="match status" value="1"/>
</dbReference>
<dbReference type="InterPro" id="IPR022903">
    <property type="entry name" value="GcvT_bac"/>
</dbReference>
<dbReference type="InterPro" id="IPR013977">
    <property type="entry name" value="GcvT_C"/>
</dbReference>
<dbReference type="EMBL" id="JAUHPW010000006">
    <property type="protein sequence ID" value="MDN4476053.1"/>
    <property type="molecule type" value="Genomic_DNA"/>
</dbReference>
<dbReference type="NCBIfam" id="TIGR00528">
    <property type="entry name" value="gcvT"/>
    <property type="match status" value="1"/>
</dbReference>
<evidence type="ECO:0000313" key="11">
    <source>
        <dbReference type="Proteomes" id="UP001172728"/>
    </source>
</evidence>
<evidence type="ECO:0000256" key="4">
    <source>
        <dbReference type="ARBA" id="ARBA00022679"/>
    </source>
</evidence>
<evidence type="ECO:0000259" key="9">
    <source>
        <dbReference type="Pfam" id="PF08669"/>
    </source>
</evidence>
<feature type="domain" description="GCVT N-terminal" evidence="8">
    <location>
        <begin position="10"/>
        <end position="268"/>
    </location>
</feature>
<dbReference type="InterPro" id="IPR027266">
    <property type="entry name" value="TrmE/GcvT-like"/>
</dbReference>
<dbReference type="PIRSF" id="PIRSF006487">
    <property type="entry name" value="GcvT"/>
    <property type="match status" value="1"/>
</dbReference>
<dbReference type="InterPro" id="IPR006222">
    <property type="entry name" value="GCVT_N"/>
</dbReference>
<evidence type="ECO:0000313" key="10">
    <source>
        <dbReference type="EMBL" id="MDN4476053.1"/>
    </source>
</evidence>
<dbReference type="NCBIfam" id="NF001567">
    <property type="entry name" value="PRK00389.1"/>
    <property type="match status" value="1"/>
</dbReference>
<dbReference type="Gene3D" id="4.10.1250.10">
    <property type="entry name" value="Aminomethyltransferase fragment"/>
    <property type="match status" value="1"/>
</dbReference>
<reference evidence="10" key="1">
    <citation type="submission" date="2023-06" db="EMBL/GenBank/DDBJ databases">
        <title>Sysu t00192.</title>
        <authorList>
            <person name="Gao L."/>
            <person name="Fang B.-Z."/>
            <person name="Li W.-J."/>
        </authorList>
    </citation>
    <scope>NUCLEOTIDE SEQUENCE</scope>
    <source>
        <strain evidence="10">SYSU T00192</strain>
    </source>
</reference>
<evidence type="ECO:0000259" key="8">
    <source>
        <dbReference type="Pfam" id="PF01571"/>
    </source>
</evidence>
<dbReference type="InterPro" id="IPR006223">
    <property type="entry name" value="GcvT"/>
</dbReference>
<evidence type="ECO:0000256" key="5">
    <source>
        <dbReference type="ARBA" id="ARBA00031395"/>
    </source>
</evidence>
<dbReference type="EC" id="2.1.2.10" evidence="2 7"/>
<evidence type="ECO:0000256" key="6">
    <source>
        <dbReference type="ARBA" id="ARBA00047665"/>
    </source>
</evidence>
<evidence type="ECO:0000256" key="2">
    <source>
        <dbReference type="ARBA" id="ARBA00012616"/>
    </source>
</evidence>
<feature type="domain" description="Aminomethyltransferase C-terminal" evidence="9">
    <location>
        <begin position="294"/>
        <end position="372"/>
    </location>
</feature>
<comment type="function">
    <text evidence="7">The glycine cleavage system catalyzes the degradation of glycine.</text>
</comment>
<keyword evidence="4 7" id="KW-0808">Transferase</keyword>
<dbReference type="Pfam" id="PF08669">
    <property type="entry name" value="GCV_T_C"/>
    <property type="match status" value="1"/>
</dbReference>
<comment type="similarity">
    <text evidence="1 7">Belongs to the GcvT family.</text>
</comment>
<accession>A0ABT8GA81</accession>
<gene>
    <name evidence="7 10" type="primary">gcvT</name>
    <name evidence="10" type="ORF">QQX09_09325</name>
</gene>
<dbReference type="Proteomes" id="UP001172728">
    <property type="component" value="Unassembled WGS sequence"/>
</dbReference>
<dbReference type="RefSeq" id="WP_301133804.1">
    <property type="nucleotide sequence ID" value="NZ_JAUHPW010000006.1"/>
</dbReference>
<dbReference type="Gene3D" id="3.30.70.1400">
    <property type="entry name" value="Aminomethyltransferase beta-barrel domains"/>
    <property type="match status" value="1"/>
</dbReference>
<dbReference type="PANTHER" id="PTHR43757">
    <property type="entry name" value="AMINOMETHYLTRANSFERASE"/>
    <property type="match status" value="1"/>
</dbReference>